<protein>
    <submittedName>
        <fullName evidence="1">Uncharacterized protein</fullName>
    </submittedName>
</protein>
<evidence type="ECO:0000313" key="2">
    <source>
        <dbReference type="Proteomes" id="UP000515264"/>
    </source>
</evidence>
<dbReference type="Proteomes" id="UP000515264">
    <property type="component" value="Chromosome 2"/>
</dbReference>
<reference evidence="1 2" key="1">
    <citation type="journal article" date="2020" name="J. Nat. Prod.">
        <title>Genomics-Metabolomics Profiling Disclosed Marine Vibrio spartinae 3.6 as a Producer of a New Branched Side Chain Prodigiosin.</title>
        <authorList>
            <person name="Vitale G.A."/>
            <person name="Sciarretta M."/>
            <person name="Palma Esposito F."/>
            <person name="January G.G."/>
            <person name="Giaccio M."/>
            <person name="Bunk B."/>
            <person name="Sproer C."/>
            <person name="Bajerski F."/>
            <person name="Power D."/>
            <person name="Festa C."/>
            <person name="Monti M.C."/>
            <person name="D'Auria M.V."/>
            <person name="de Pascale D."/>
        </authorList>
    </citation>
    <scope>NUCLEOTIDE SEQUENCE [LARGE SCALE GENOMIC DNA]</scope>
    <source>
        <strain evidence="1 2">3.6</strain>
    </source>
</reference>
<keyword evidence="2" id="KW-1185">Reference proteome</keyword>
<proteinExistence type="predicted"/>
<name>A0ABX6R5M2_9VIBR</name>
<dbReference type="RefSeq" id="WP_228449058.1">
    <property type="nucleotide sequence ID" value="NZ_CP046269.1"/>
</dbReference>
<accession>A0ABX6R5M2</accession>
<sequence>MWFDRLSQNKLTTLPMDVEPGRYQWLDNIDESLNGRFDIHDKNLLLNDGTARCQLISGSHSFFLPNKELKSDITLFNNAIRTICKQLDNDTDDLISPMLPASVISSESDLLPVEKMLLQVLDEGHLHQISQHPRLDIKYNEEVTDASRAKRLAKGALVHLASHSECWQRQTLSGVVPKKVLAQFSDDEFNIYENCIYARLLDKFELHLQGRLFTLRTLLSTLDQAMEFYQSDNIDFRLSQKVCELWGMTFDEDSTGKTSELLSSTLDMLQHLLKKIRNLKLSGLYLLVNRGKQISGSLYRTNILSHDPHYRHLAFLWESLDKTTLCSKMSPDEQFKDNQFLSDAYSQYTGLVLRHALYPYMGGQDECSWAGRTLRLQRYGLEWQLLSLSSDGSYPDEILLTIIPWISYLSLSEEQIPLSKEQYIAWPSIGESFHQCAYQKNFINLSPSDMYCVERFGLLIDQTLYQKVLSSFSKPITKIPTKILALAEKMDHISVDHQQCRLDIHGEIHKEDKEKLRKSLIRNNARKQASDLEVRYQEILFLGKCPVCSSTNEIIFQKPGFKEKCNTCGLERYLRKTNGTFHFEQKYLSRSGIDDFLNIGRRGFSLRI</sequence>
<dbReference type="EMBL" id="CP046269">
    <property type="protein sequence ID" value="QMV16894.1"/>
    <property type="molecule type" value="Genomic_DNA"/>
</dbReference>
<evidence type="ECO:0000313" key="1">
    <source>
        <dbReference type="EMBL" id="QMV16894.1"/>
    </source>
</evidence>
<gene>
    <name evidence="1" type="ORF">Vspart_04313</name>
</gene>
<organism evidence="1 2">
    <name type="scientific">Vibrio spartinae</name>
    <dbReference type="NCBI Taxonomy" id="1918945"/>
    <lineage>
        <taxon>Bacteria</taxon>
        <taxon>Pseudomonadati</taxon>
        <taxon>Pseudomonadota</taxon>
        <taxon>Gammaproteobacteria</taxon>
        <taxon>Vibrionales</taxon>
        <taxon>Vibrionaceae</taxon>
        <taxon>Vibrio</taxon>
    </lineage>
</organism>